<dbReference type="SUPFAM" id="SSF46689">
    <property type="entry name" value="Homeodomain-like"/>
    <property type="match status" value="1"/>
</dbReference>
<evidence type="ECO:0000256" key="1">
    <source>
        <dbReference type="ARBA" id="ARBA00022491"/>
    </source>
</evidence>
<protein>
    <recommendedName>
        <fullName evidence="6">HTH tetR-type domain-containing protein</fullName>
    </recommendedName>
</protein>
<name>A0A1L9QK98_9CYAN</name>
<dbReference type="EMBL" id="MLAW01000065">
    <property type="protein sequence ID" value="OJJ16236.1"/>
    <property type="molecule type" value="Genomic_DNA"/>
</dbReference>
<proteinExistence type="predicted"/>
<dbReference type="STRING" id="1925591.BI308_23670"/>
<dbReference type="Pfam" id="PF00440">
    <property type="entry name" value="TetR_N"/>
    <property type="match status" value="1"/>
</dbReference>
<dbReference type="InterPro" id="IPR001647">
    <property type="entry name" value="HTH_TetR"/>
</dbReference>
<dbReference type="AlphaFoldDB" id="A0A1L9QK98"/>
<gene>
    <name evidence="7" type="ORF">BI308_23670</name>
</gene>
<dbReference type="InterPro" id="IPR039538">
    <property type="entry name" value="BetI_C"/>
</dbReference>
<keyword evidence="3 5" id="KW-0238">DNA-binding</keyword>
<feature type="DNA-binding region" description="H-T-H motif" evidence="5">
    <location>
        <begin position="34"/>
        <end position="53"/>
    </location>
</feature>
<evidence type="ECO:0000313" key="7">
    <source>
        <dbReference type="EMBL" id="OJJ16236.1"/>
    </source>
</evidence>
<dbReference type="PANTHER" id="PTHR47506">
    <property type="entry name" value="TRANSCRIPTIONAL REGULATORY PROTEIN"/>
    <property type="match status" value="1"/>
</dbReference>
<keyword evidence="8" id="KW-1185">Reference proteome</keyword>
<keyword evidence="1" id="KW-0678">Repressor</keyword>
<sequence length="204" mass="22232">MPRTRDEKKFQETCDRILKVAAQCFLESGFHGTGMAKICKAVGMSPGALYRYFPSKESIIEAIVEEEQAITATLLGELARADDKAIGLADLIATGIGIINTNRHDCQLWLEILAEAGRNPAISDLLQATQAETLKAVETAIRQGQVREQIDATLIPEITAQLLIAMIDGTIGQLVIEPSNEPDFFAEGTKQTVLKILTPNRVVL</sequence>
<evidence type="ECO:0000256" key="4">
    <source>
        <dbReference type="ARBA" id="ARBA00023163"/>
    </source>
</evidence>
<feature type="domain" description="HTH tetR-type" evidence="6">
    <location>
        <begin position="11"/>
        <end position="71"/>
    </location>
</feature>
<dbReference type="GO" id="GO:0003677">
    <property type="term" value="F:DNA binding"/>
    <property type="evidence" value="ECO:0007669"/>
    <property type="project" value="UniProtKB-UniRule"/>
</dbReference>
<keyword evidence="4" id="KW-0804">Transcription</keyword>
<keyword evidence="2" id="KW-0805">Transcription regulation</keyword>
<evidence type="ECO:0000259" key="6">
    <source>
        <dbReference type="PROSITE" id="PS50977"/>
    </source>
</evidence>
<reference evidence="7" key="1">
    <citation type="submission" date="2016-10" db="EMBL/GenBank/DDBJ databases">
        <title>CRISPR-Cas defence system in Roseofilum reptotaenium: evidence of a bacteriophage-cyanobacterium arms race in the coral black band disease.</title>
        <authorList>
            <person name="Buerger P."/>
            <person name="Wood-Charlson E.M."/>
            <person name="Weynberg K.D."/>
            <person name="Willis B."/>
            <person name="Van Oppen M.J."/>
        </authorList>
    </citation>
    <scope>NUCLEOTIDE SEQUENCE [LARGE SCALE GENOMIC DNA]</scope>
    <source>
        <strain evidence="7">AO1-A</strain>
    </source>
</reference>
<dbReference type="PRINTS" id="PR00455">
    <property type="entry name" value="HTHTETR"/>
</dbReference>
<dbReference type="SUPFAM" id="SSF48498">
    <property type="entry name" value="Tetracyclin repressor-like, C-terminal domain"/>
    <property type="match status" value="1"/>
</dbReference>
<dbReference type="PANTHER" id="PTHR47506:SF1">
    <property type="entry name" value="HTH-TYPE TRANSCRIPTIONAL REGULATOR YJDC"/>
    <property type="match status" value="1"/>
</dbReference>
<organism evidence="7 8">
    <name type="scientific">Roseofilum reptotaenium AO1-A</name>
    <dbReference type="NCBI Taxonomy" id="1925591"/>
    <lineage>
        <taxon>Bacteria</taxon>
        <taxon>Bacillati</taxon>
        <taxon>Cyanobacteriota</taxon>
        <taxon>Cyanophyceae</taxon>
        <taxon>Desertifilales</taxon>
        <taxon>Desertifilaceae</taxon>
        <taxon>Roseofilum</taxon>
    </lineage>
</organism>
<evidence type="ECO:0000256" key="3">
    <source>
        <dbReference type="ARBA" id="ARBA00023125"/>
    </source>
</evidence>
<dbReference type="InterPro" id="IPR009057">
    <property type="entry name" value="Homeodomain-like_sf"/>
</dbReference>
<dbReference type="Gene3D" id="1.10.357.10">
    <property type="entry name" value="Tetracycline Repressor, domain 2"/>
    <property type="match status" value="1"/>
</dbReference>
<evidence type="ECO:0000256" key="5">
    <source>
        <dbReference type="PROSITE-ProRule" id="PRU00335"/>
    </source>
</evidence>
<dbReference type="Proteomes" id="UP000183940">
    <property type="component" value="Unassembled WGS sequence"/>
</dbReference>
<evidence type="ECO:0000313" key="8">
    <source>
        <dbReference type="Proteomes" id="UP000183940"/>
    </source>
</evidence>
<dbReference type="Pfam" id="PF13977">
    <property type="entry name" value="TetR_C_6"/>
    <property type="match status" value="1"/>
</dbReference>
<dbReference type="InterPro" id="IPR036271">
    <property type="entry name" value="Tet_transcr_reg_TetR-rel_C_sf"/>
</dbReference>
<dbReference type="PROSITE" id="PS50977">
    <property type="entry name" value="HTH_TETR_2"/>
    <property type="match status" value="1"/>
</dbReference>
<accession>A0A1L9QK98</accession>
<comment type="caution">
    <text evidence="7">The sequence shown here is derived from an EMBL/GenBank/DDBJ whole genome shotgun (WGS) entry which is preliminary data.</text>
</comment>
<evidence type="ECO:0000256" key="2">
    <source>
        <dbReference type="ARBA" id="ARBA00023015"/>
    </source>
</evidence>